<dbReference type="Proteomes" id="UP001293718">
    <property type="component" value="Unassembled WGS sequence"/>
</dbReference>
<feature type="domain" description="Transposase putative helix-turn-helix" evidence="10">
    <location>
        <begin position="7"/>
        <end position="51"/>
    </location>
</feature>
<keyword evidence="12" id="KW-1185">Reference proteome</keyword>
<evidence type="ECO:0000313" key="12">
    <source>
        <dbReference type="Proteomes" id="UP001293718"/>
    </source>
</evidence>
<sequence length="424" mass="48329">MDMERNLRKTTFRLYPTPKQEVALQSLLRSHQQLYNAALEERIDCWRKTGKRLSYADQCKSLTVLRRELPEWAEAANCSSQQMTLRRLDKAFAAFFRRVKAGQAPGFPRFKSLQRFPGFSFKTHGDGWRFTPGADWRHGTLRLLGLGHLRARGQARQGGDVRASDVLHRDGKWYLSLTLDIGTPQRQRTSNAAMAFDWGVETFLTGVDHAGEDVRLDNPRWWQSEKDHIKELQQSVSRKRNKRSNRRRKAVQRLSRARAKTARRRLDWAHQQTAKLARHYALVATEELRIANMTRSAAGTMEEPGRGVAQKAGLNREILDTAPALFTSLLRCKVLETGGEWVEAPTRKLKPSQRCPACWALAIKSLSMRMHACAECGHTEPRDLASARVVLSWAMGTHHGQELAGIGTRERPYETPSSAQQRVE</sequence>
<dbReference type="InterPro" id="IPR021027">
    <property type="entry name" value="Transposase_put_HTH"/>
</dbReference>
<feature type="domain" description="Probable transposase IS891/IS1136/IS1341" evidence="8">
    <location>
        <begin position="179"/>
        <end position="296"/>
    </location>
</feature>
<feature type="region of interest" description="Disordered" evidence="7">
    <location>
        <begin position="402"/>
        <end position="424"/>
    </location>
</feature>
<name>A0ABU5I7E6_9BURK</name>
<keyword evidence="5" id="KW-0238">DNA-binding</keyword>
<keyword evidence="4" id="KW-0862">Zinc</keyword>
<evidence type="ECO:0000256" key="6">
    <source>
        <dbReference type="ARBA" id="ARBA00023172"/>
    </source>
</evidence>
<feature type="region of interest" description="Disordered" evidence="7">
    <location>
        <begin position="232"/>
        <end position="256"/>
    </location>
</feature>
<proteinExistence type="inferred from homology"/>
<dbReference type="EMBL" id="JAXOJX010000001">
    <property type="protein sequence ID" value="MDZ5455007.1"/>
    <property type="molecule type" value="Genomic_DNA"/>
</dbReference>
<comment type="caution">
    <text evidence="11">The sequence shown here is derived from an EMBL/GenBank/DDBJ whole genome shotgun (WGS) entry which is preliminary data.</text>
</comment>
<evidence type="ECO:0000256" key="1">
    <source>
        <dbReference type="ARBA" id="ARBA00008761"/>
    </source>
</evidence>
<dbReference type="InterPro" id="IPR010095">
    <property type="entry name" value="Cas12f1-like_TNB"/>
</dbReference>
<feature type="compositionally biased region" description="Polar residues" evidence="7">
    <location>
        <begin position="415"/>
        <end position="424"/>
    </location>
</feature>
<keyword evidence="11" id="KW-0614">Plasmid</keyword>
<evidence type="ECO:0000259" key="9">
    <source>
        <dbReference type="Pfam" id="PF07282"/>
    </source>
</evidence>
<evidence type="ECO:0000256" key="4">
    <source>
        <dbReference type="ARBA" id="ARBA00022833"/>
    </source>
</evidence>
<feature type="domain" description="Cas12f1-like TNB" evidence="9">
    <location>
        <begin position="326"/>
        <end position="389"/>
    </location>
</feature>
<accession>A0ABU5I7E6</accession>
<dbReference type="Pfam" id="PF07282">
    <property type="entry name" value="Cas12f1-like_TNB"/>
    <property type="match status" value="1"/>
</dbReference>
<evidence type="ECO:0000259" key="8">
    <source>
        <dbReference type="Pfam" id="PF01385"/>
    </source>
</evidence>
<keyword evidence="6" id="KW-0233">DNA recombination</keyword>
<keyword evidence="3" id="KW-0479">Metal-binding</keyword>
<dbReference type="NCBIfam" id="NF040570">
    <property type="entry name" value="guided_TnpB"/>
    <property type="match status" value="1"/>
</dbReference>
<evidence type="ECO:0000256" key="7">
    <source>
        <dbReference type="SAM" id="MobiDB-lite"/>
    </source>
</evidence>
<keyword evidence="2" id="KW-0815">Transposition</keyword>
<dbReference type="Pfam" id="PF12323">
    <property type="entry name" value="HTH_OrfB_IS605"/>
    <property type="match status" value="1"/>
</dbReference>
<dbReference type="RefSeq" id="WP_322464107.1">
    <property type="nucleotide sequence ID" value="NZ_JAXOJX010000001.1"/>
</dbReference>
<evidence type="ECO:0000259" key="10">
    <source>
        <dbReference type="Pfam" id="PF12323"/>
    </source>
</evidence>
<feature type="compositionally biased region" description="Basic residues" evidence="7">
    <location>
        <begin position="237"/>
        <end position="256"/>
    </location>
</feature>
<geneLocation type="plasmid" evidence="11">
    <name>unnamed</name>
</geneLocation>
<evidence type="ECO:0000313" key="11">
    <source>
        <dbReference type="EMBL" id="MDZ5455007.1"/>
    </source>
</evidence>
<organism evidence="11 12">
    <name type="scientific">Azohydromonas lata</name>
    <dbReference type="NCBI Taxonomy" id="45677"/>
    <lineage>
        <taxon>Bacteria</taxon>
        <taxon>Pseudomonadati</taxon>
        <taxon>Pseudomonadota</taxon>
        <taxon>Betaproteobacteria</taxon>
        <taxon>Burkholderiales</taxon>
        <taxon>Sphaerotilaceae</taxon>
        <taxon>Azohydromonas</taxon>
    </lineage>
</organism>
<evidence type="ECO:0000256" key="3">
    <source>
        <dbReference type="ARBA" id="ARBA00022723"/>
    </source>
</evidence>
<dbReference type="InterPro" id="IPR001959">
    <property type="entry name" value="Transposase"/>
</dbReference>
<dbReference type="Pfam" id="PF01385">
    <property type="entry name" value="OrfB_IS605"/>
    <property type="match status" value="1"/>
</dbReference>
<evidence type="ECO:0000256" key="5">
    <source>
        <dbReference type="ARBA" id="ARBA00023125"/>
    </source>
</evidence>
<comment type="similarity">
    <text evidence="1">In the C-terminal section; belongs to the transposase 35 family.</text>
</comment>
<gene>
    <name evidence="11" type="ORF">SM757_00330</name>
</gene>
<protein>
    <submittedName>
        <fullName evidence="11">Transposase</fullName>
    </submittedName>
</protein>
<evidence type="ECO:0000256" key="2">
    <source>
        <dbReference type="ARBA" id="ARBA00022578"/>
    </source>
</evidence>
<reference evidence="11 12" key="1">
    <citation type="submission" date="2023-11" db="EMBL/GenBank/DDBJ databases">
        <title>Draft genome of Azohydromonas lata strain H1 (DSM1123), a polyhydroxyalkanoate producer.</title>
        <authorList>
            <person name="Traversa D."/>
            <person name="D'Addabbo P."/>
            <person name="Pazzani C."/>
            <person name="Manzari C."/>
            <person name="Chiara M."/>
            <person name="Scrascia M."/>
        </authorList>
    </citation>
    <scope>NUCLEOTIDE SEQUENCE [LARGE SCALE GENOMIC DNA]</scope>
    <source>
        <strain evidence="11 12">H1</strain>
        <plasmid evidence="11">unnamed</plasmid>
    </source>
</reference>